<feature type="domain" description="Histidine kinase" evidence="7">
    <location>
        <begin position="1009"/>
        <end position="1107"/>
    </location>
</feature>
<evidence type="ECO:0000259" key="10">
    <source>
        <dbReference type="PROSITE" id="PS50113"/>
    </source>
</evidence>
<dbReference type="InParanoid" id="Q2FNP2"/>
<dbReference type="InterPro" id="IPR005467">
    <property type="entry name" value="His_kinase_dom"/>
</dbReference>
<dbReference type="Gene3D" id="3.30.450.20">
    <property type="entry name" value="PAS domain"/>
    <property type="match status" value="6"/>
</dbReference>
<keyword evidence="12" id="KW-1185">Reference proteome</keyword>
<dbReference type="EnsemblBacteria" id="ABD41089">
    <property type="protein sequence ID" value="ABD41089"/>
    <property type="gene ID" value="Mhun_1349"/>
</dbReference>
<dbReference type="SMART" id="SM00086">
    <property type="entry name" value="PAC"/>
    <property type="match status" value="4"/>
</dbReference>
<dbReference type="InterPro" id="IPR052162">
    <property type="entry name" value="Sensor_kinase/Photoreceptor"/>
</dbReference>
<dbReference type="GO" id="GO:0006355">
    <property type="term" value="P:regulation of DNA-templated transcription"/>
    <property type="evidence" value="ECO:0007669"/>
    <property type="project" value="InterPro"/>
</dbReference>
<dbReference type="GO" id="GO:0000160">
    <property type="term" value="P:phosphorelay signal transduction system"/>
    <property type="evidence" value="ECO:0007669"/>
    <property type="project" value="InterPro"/>
</dbReference>
<dbReference type="eggNOG" id="arCOG02352">
    <property type="taxonomic scope" value="Archaea"/>
</dbReference>
<accession>Q2FNP2</accession>
<evidence type="ECO:0000256" key="3">
    <source>
        <dbReference type="ARBA" id="ARBA00022553"/>
    </source>
</evidence>
<dbReference type="Gene3D" id="3.30.565.10">
    <property type="entry name" value="Histidine kinase-like ATPase, C-terminal domain"/>
    <property type="match status" value="1"/>
</dbReference>
<evidence type="ECO:0000259" key="7">
    <source>
        <dbReference type="PROSITE" id="PS50109"/>
    </source>
</evidence>
<dbReference type="OrthoDB" id="71385at2157"/>
<dbReference type="InterPro" id="IPR001610">
    <property type="entry name" value="PAC"/>
</dbReference>
<comment type="catalytic activity">
    <reaction evidence="1">
        <text>ATP + protein L-histidine = ADP + protein N-phospho-L-histidine.</text>
        <dbReference type="EC" id="2.7.13.3"/>
    </reaction>
</comment>
<dbReference type="PROSITE" id="PS50110">
    <property type="entry name" value="RESPONSE_REGULATORY"/>
    <property type="match status" value="1"/>
</dbReference>
<dbReference type="SMART" id="SM00091">
    <property type="entry name" value="PAS"/>
    <property type="match status" value="6"/>
</dbReference>
<feature type="domain" description="PAC" evidence="10">
    <location>
        <begin position="207"/>
        <end position="257"/>
    </location>
</feature>
<reference evidence="12" key="1">
    <citation type="journal article" date="2016" name="Stand. Genomic Sci.">
        <title>Complete genome sequence of Methanospirillum hungatei type strain JF1.</title>
        <authorList>
            <person name="Gunsalus R.P."/>
            <person name="Cook L.E."/>
            <person name="Crable B."/>
            <person name="Rohlin L."/>
            <person name="McDonald E."/>
            <person name="Mouttaki H."/>
            <person name="Sieber J.R."/>
            <person name="Poweleit N."/>
            <person name="Zhou H."/>
            <person name="Lapidus A.L."/>
            <person name="Daligault H.E."/>
            <person name="Land M."/>
            <person name="Gilna P."/>
            <person name="Ivanova N."/>
            <person name="Kyrpides N."/>
            <person name="Culley D.E."/>
            <person name="McInerney M.J."/>
        </authorList>
    </citation>
    <scope>NUCLEOTIDE SEQUENCE [LARGE SCALE GENOMIC DNA]</scope>
    <source>
        <strain evidence="12">ATCC 27890 / DSM 864 / NBRC 100397 / JF-1</strain>
    </source>
</reference>
<dbReference type="Pfam" id="PF13188">
    <property type="entry name" value="PAS_8"/>
    <property type="match status" value="1"/>
</dbReference>
<dbReference type="CDD" id="cd00156">
    <property type="entry name" value="REC"/>
    <property type="match status" value="1"/>
</dbReference>
<organism evidence="11 12">
    <name type="scientific">Methanospirillum hungatei JF-1 (strain ATCC 27890 / DSM 864 / NBRC 100397 / JF-1)</name>
    <dbReference type="NCBI Taxonomy" id="323259"/>
    <lineage>
        <taxon>Archaea</taxon>
        <taxon>Methanobacteriati</taxon>
        <taxon>Methanobacteriota</taxon>
        <taxon>Stenosarchaea group</taxon>
        <taxon>Methanomicrobia</taxon>
        <taxon>Methanomicrobiales</taxon>
        <taxon>Methanospirillaceae</taxon>
        <taxon>Methanospirillum</taxon>
    </lineage>
</organism>
<dbReference type="Pfam" id="PF02518">
    <property type="entry name" value="HATPase_c"/>
    <property type="match status" value="1"/>
</dbReference>
<dbReference type="Pfam" id="PF13426">
    <property type="entry name" value="PAS_9"/>
    <property type="match status" value="2"/>
</dbReference>
<evidence type="ECO:0000313" key="12">
    <source>
        <dbReference type="Proteomes" id="UP000001941"/>
    </source>
</evidence>
<feature type="domain" description="PAS" evidence="9">
    <location>
        <begin position="157"/>
        <end position="201"/>
    </location>
</feature>
<dbReference type="InterPro" id="IPR001789">
    <property type="entry name" value="Sig_transdc_resp-reg_receiver"/>
</dbReference>
<feature type="domain" description="PAS" evidence="9">
    <location>
        <begin position="258"/>
        <end position="316"/>
    </location>
</feature>
<keyword evidence="5 11" id="KW-0418">Kinase</keyword>
<dbReference type="eggNOG" id="arCOG06536">
    <property type="taxonomic scope" value="Archaea"/>
</dbReference>
<dbReference type="RefSeq" id="WP_011448366.1">
    <property type="nucleotide sequence ID" value="NC_007796.1"/>
</dbReference>
<evidence type="ECO:0000256" key="4">
    <source>
        <dbReference type="ARBA" id="ARBA00022679"/>
    </source>
</evidence>
<feature type="domain" description="Response regulatory" evidence="8">
    <location>
        <begin position="3"/>
        <end position="118"/>
    </location>
</feature>
<dbReference type="Proteomes" id="UP000001941">
    <property type="component" value="Chromosome"/>
</dbReference>
<dbReference type="InterPro" id="IPR000014">
    <property type="entry name" value="PAS"/>
</dbReference>
<dbReference type="EMBL" id="CP000254">
    <property type="protein sequence ID" value="ABD41089.1"/>
    <property type="molecule type" value="Genomic_DNA"/>
</dbReference>
<feature type="domain" description="PAS" evidence="9">
    <location>
        <begin position="422"/>
        <end position="465"/>
    </location>
</feature>
<dbReference type="PROSITE" id="PS50113">
    <property type="entry name" value="PAC"/>
    <property type="match status" value="4"/>
</dbReference>
<dbReference type="SMART" id="SM00448">
    <property type="entry name" value="REC"/>
    <property type="match status" value="1"/>
</dbReference>
<evidence type="ECO:0000256" key="5">
    <source>
        <dbReference type="ARBA" id="ARBA00022777"/>
    </source>
</evidence>
<dbReference type="GeneID" id="25393496"/>
<dbReference type="CDD" id="cd00075">
    <property type="entry name" value="HATPase"/>
    <property type="match status" value="1"/>
</dbReference>
<dbReference type="Pfam" id="PF00072">
    <property type="entry name" value="Response_reg"/>
    <property type="match status" value="1"/>
</dbReference>
<proteinExistence type="predicted"/>
<evidence type="ECO:0000259" key="8">
    <source>
        <dbReference type="PROSITE" id="PS50110"/>
    </source>
</evidence>
<dbReference type="eggNOG" id="arCOG06192">
    <property type="taxonomic scope" value="Archaea"/>
</dbReference>
<dbReference type="SUPFAM" id="SSF55874">
    <property type="entry name" value="ATPase domain of HSP90 chaperone/DNA topoisomerase II/histidine kinase"/>
    <property type="match status" value="1"/>
</dbReference>
<evidence type="ECO:0000256" key="6">
    <source>
        <dbReference type="PROSITE-ProRule" id="PRU00169"/>
    </source>
</evidence>
<dbReference type="eggNOG" id="arCOG06721">
    <property type="taxonomic scope" value="Archaea"/>
</dbReference>
<feature type="domain" description="PAC" evidence="10">
    <location>
        <begin position="594"/>
        <end position="644"/>
    </location>
</feature>
<dbReference type="PROSITE" id="PS50112">
    <property type="entry name" value="PAS"/>
    <property type="match status" value="6"/>
</dbReference>
<evidence type="ECO:0000313" key="11">
    <source>
        <dbReference type="EMBL" id="ABD41089.1"/>
    </source>
</evidence>
<dbReference type="InterPro" id="IPR013767">
    <property type="entry name" value="PAS_fold"/>
</dbReference>
<dbReference type="InterPro" id="IPR000700">
    <property type="entry name" value="PAS-assoc_C"/>
</dbReference>
<evidence type="ECO:0000256" key="2">
    <source>
        <dbReference type="ARBA" id="ARBA00012438"/>
    </source>
</evidence>
<feature type="domain" description="PAS" evidence="9">
    <location>
        <begin position="522"/>
        <end position="563"/>
    </location>
</feature>
<keyword evidence="4 11" id="KW-0808">Transferase</keyword>
<dbReference type="Gene3D" id="2.10.70.100">
    <property type="match status" value="1"/>
</dbReference>
<dbReference type="HOGENOM" id="CLU_000445_114_58_2"/>
<dbReference type="SMART" id="SM00387">
    <property type="entry name" value="HATPase_c"/>
    <property type="match status" value="1"/>
</dbReference>
<dbReference type="SUPFAM" id="SSF55785">
    <property type="entry name" value="PYP-like sensor domain (PAS domain)"/>
    <property type="match status" value="6"/>
</dbReference>
<dbReference type="GO" id="GO:0004673">
    <property type="term" value="F:protein histidine kinase activity"/>
    <property type="evidence" value="ECO:0007669"/>
    <property type="project" value="UniProtKB-EC"/>
</dbReference>
<feature type="domain" description="PAC" evidence="10">
    <location>
        <begin position="468"/>
        <end position="521"/>
    </location>
</feature>
<dbReference type="AlphaFoldDB" id="Q2FNP2"/>
<name>Q2FNP2_METHJ</name>
<dbReference type="InterPro" id="IPR011006">
    <property type="entry name" value="CheY-like_superfamily"/>
</dbReference>
<dbReference type="PANTHER" id="PTHR43304">
    <property type="entry name" value="PHYTOCHROME-LIKE PROTEIN CPH1"/>
    <property type="match status" value="1"/>
</dbReference>
<keyword evidence="3 6" id="KW-0597">Phosphoprotein</keyword>
<dbReference type="STRING" id="323259.Mhun_1349"/>
<dbReference type="InterPro" id="IPR036890">
    <property type="entry name" value="HATPase_C_sf"/>
</dbReference>
<dbReference type="eggNOG" id="arCOG02385">
    <property type="taxonomic scope" value="Archaea"/>
</dbReference>
<feature type="domain" description="PAS" evidence="9">
    <location>
        <begin position="645"/>
        <end position="718"/>
    </location>
</feature>
<dbReference type="InterPro" id="IPR013655">
    <property type="entry name" value="PAS_fold_3"/>
</dbReference>
<dbReference type="Gene3D" id="3.40.50.2300">
    <property type="match status" value="1"/>
</dbReference>
<dbReference type="InterPro" id="IPR035965">
    <property type="entry name" value="PAS-like_dom_sf"/>
</dbReference>
<protein>
    <recommendedName>
        <fullName evidence="2">histidine kinase</fullName>
        <ecNumber evidence="2">2.7.13.3</ecNumber>
    </recommendedName>
</protein>
<dbReference type="NCBIfam" id="TIGR00229">
    <property type="entry name" value="sensory_box"/>
    <property type="match status" value="6"/>
</dbReference>
<feature type="domain" description="PAC" evidence="10">
    <location>
        <begin position="724"/>
        <end position="776"/>
    </location>
</feature>
<feature type="domain" description="PAS" evidence="9">
    <location>
        <begin position="777"/>
        <end position="823"/>
    </location>
</feature>
<dbReference type="PROSITE" id="PS50109">
    <property type="entry name" value="HIS_KIN"/>
    <property type="match status" value="1"/>
</dbReference>
<dbReference type="InterPro" id="IPR003594">
    <property type="entry name" value="HATPase_dom"/>
</dbReference>
<dbReference type="Pfam" id="PF08447">
    <property type="entry name" value="PAS_3"/>
    <property type="match status" value="1"/>
</dbReference>
<gene>
    <name evidence="11" type="ordered locus">Mhun_1349</name>
</gene>
<feature type="modified residue" description="4-aspartylphosphate" evidence="6">
    <location>
        <position position="53"/>
    </location>
</feature>
<sequence length="1111" mass="126355">MIHILYVDDEELLLDLAKLFLERSGEFVVDTSITAVDLAESPSIRSYDAIISDYLMPDMDGIEFLKKIREKYPEMPFILFTGRGREEVVIEAINNGADFYLQKGGDPKAQFAELSHKVIQAVKRRQAEKELLESEQQFSKAFHANPAIAGLSDLATGRYVDVNDAFLERLSYTRDEVIGKTSLELNVLTPEKRKELIHELETKGHLHNYETEIRTRTGEILHVLISGDIILSGEDKLLLVQAVDITDRITSEEALRESEYRLRSFIENTADAVILIDEEGEIIEWNPAAERISGILKDEARGMKAWDIMPRMMLPERKTRHHLEEMEARIKESLKTGIPASQQPVISEIIGPDGLTRYIRQVTFPIPTSKGYRFGIIIEDITRQKITEEQAERNLLNLQRSQSIAHVGTWTLDIATQRFSASEEALALFGYPPDSTPSLDEIVHMIHPEDRIRIRDVFESALSTGKSYNTEMRIILPKTGEQRYLYSFGEAETDEEGRPVRVFGVNQDITELKKTSFALKEQENQFRHIIDNLPISISIVTPDGTIRYANPQAMTLFEFSSMDELYNTKAPDVWADPGRRQLWLETLQKNGIVTNFEMDLKTPSGKKFWAIGFGIFITYEGEMCILSAHHDITDRKRAEDELKKREEQYRFITENSIDVIWTMDLSGRFTYISPSVWHLRGYTPQEVMESTLEETISPSSIDMVKKILEDAQMLIKQGMAVPQQTFEVEQPCKDGSSVWTEVIARPLYDKWGDPIGFIGVSRDITKRREAEETLRDNEIKFISIFNQTPDPILIIDSSGKILEVNHGFHDMFGLSDADVLGKQVDAIPAVSAVAGSDILKERTGRGDEVYRKEMILTNRMNTQIIAEVAWSQLLIHGQPCLLIQIHDISEIRKAHDAAQKANNKLNILSSITRHDILNRVMIASLYSDEIKESVSDPTILKYLNAISQASADIEHLIRFTKEYQDLGTAAPAWQQIQSVFSQPGIINLTKGIRIDSYLGKLEIYADLMLERVLYNLVENSVRHGQNLTHITVAYEVRDTDCILTYEDDGGGVPVEEKEKIFERGFGKNTGMGLFLIREILSITGIEIHETGIYGSGVRFEIRVPSGKWRQE</sequence>
<evidence type="ECO:0000256" key="1">
    <source>
        <dbReference type="ARBA" id="ARBA00000085"/>
    </source>
</evidence>
<evidence type="ECO:0000259" key="9">
    <source>
        <dbReference type="PROSITE" id="PS50112"/>
    </source>
</evidence>
<dbReference type="Pfam" id="PF00989">
    <property type="entry name" value="PAS"/>
    <property type="match status" value="2"/>
</dbReference>
<dbReference type="KEGG" id="mhu:Mhun_1349"/>
<dbReference type="EC" id="2.7.13.3" evidence="2"/>
<dbReference type="PANTHER" id="PTHR43304:SF1">
    <property type="entry name" value="PAC DOMAIN-CONTAINING PROTEIN"/>
    <property type="match status" value="1"/>
</dbReference>
<dbReference type="CDD" id="cd00130">
    <property type="entry name" value="PAS"/>
    <property type="match status" value="6"/>
</dbReference>
<dbReference type="SUPFAM" id="SSF52172">
    <property type="entry name" value="CheY-like"/>
    <property type="match status" value="1"/>
</dbReference>